<dbReference type="EMBL" id="JAAATW010000001">
    <property type="protein sequence ID" value="NBE07034.1"/>
    <property type="molecule type" value="Genomic_DNA"/>
</dbReference>
<gene>
    <name evidence="1" type="ORF">GU920_05770</name>
</gene>
<evidence type="ECO:0000313" key="2">
    <source>
        <dbReference type="Proteomes" id="UP001517376"/>
    </source>
</evidence>
<dbReference type="Pfam" id="PF10604">
    <property type="entry name" value="Polyketide_cyc2"/>
    <property type="match status" value="1"/>
</dbReference>
<name>A0ABW9Y4B7_9RHOB</name>
<dbReference type="SUPFAM" id="SSF55961">
    <property type="entry name" value="Bet v1-like"/>
    <property type="match status" value="1"/>
</dbReference>
<dbReference type="Gene3D" id="3.30.530.20">
    <property type="match status" value="1"/>
</dbReference>
<protein>
    <recommendedName>
        <fullName evidence="3">SRPBCC family protein</fullName>
    </recommendedName>
</protein>
<sequence length="161" mass="17318">MRVLIWMGVALLLLAGLVVLVGWLLPATREGRAEVLIAADPARIVAVIADVEAQPDWRAGIAAVERTGDGWTEVTARGERITFVTEEMAETRIRLRFASDAGYAGTWEAVLTPEGAGTRIAVVERATVPSPLGRILARLFFDPGAFATTYLAALKSRVEGM</sequence>
<dbReference type="Proteomes" id="UP001517376">
    <property type="component" value="Unassembled WGS sequence"/>
</dbReference>
<comment type="caution">
    <text evidence="1">The sequence shown here is derived from an EMBL/GenBank/DDBJ whole genome shotgun (WGS) entry which is preliminary data.</text>
</comment>
<evidence type="ECO:0008006" key="3">
    <source>
        <dbReference type="Google" id="ProtNLM"/>
    </source>
</evidence>
<dbReference type="InterPro" id="IPR023393">
    <property type="entry name" value="START-like_dom_sf"/>
</dbReference>
<dbReference type="InterPro" id="IPR019587">
    <property type="entry name" value="Polyketide_cyclase/dehydratase"/>
</dbReference>
<dbReference type="RefSeq" id="WP_161765982.1">
    <property type="nucleotide sequence ID" value="NZ_JAAATW010000001.1"/>
</dbReference>
<evidence type="ECO:0000313" key="1">
    <source>
        <dbReference type="EMBL" id="NBE07034.1"/>
    </source>
</evidence>
<organism evidence="1 2">
    <name type="scientific">Paragemmobacter ruber</name>
    <dbReference type="NCBI Taxonomy" id="1985673"/>
    <lineage>
        <taxon>Bacteria</taxon>
        <taxon>Pseudomonadati</taxon>
        <taxon>Pseudomonadota</taxon>
        <taxon>Alphaproteobacteria</taxon>
        <taxon>Rhodobacterales</taxon>
        <taxon>Paracoccaceae</taxon>
        <taxon>Paragemmobacter</taxon>
    </lineage>
</organism>
<keyword evidence="2" id="KW-1185">Reference proteome</keyword>
<proteinExistence type="predicted"/>
<accession>A0ABW9Y4B7</accession>
<reference evidence="2" key="1">
    <citation type="submission" date="2020-01" db="EMBL/GenBank/DDBJ databases">
        <title>Sphingomonas sp. strain CSW-10.</title>
        <authorList>
            <person name="Chen W.-M."/>
        </authorList>
    </citation>
    <scope>NUCLEOTIDE SEQUENCE [LARGE SCALE GENOMIC DNA]</scope>
    <source>
        <strain evidence="2">CCP-1</strain>
    </source>
</reference>